<keyword evidence="1" id="KW-0472">Membrane</keyword>
<proteinExistence type="predicted"/>
<keyword evidence="1" id="KW-0812">Transmembrane</keyword>
<protein>
    <submittedName>
        <fullName evidence="2">Uncharacterized protein</fullName>
    </submittedName>
</protein>
<organism evidence="2 3">
    <name type="scientific">Limosilactobacillus vaginalis</name>
    <dbReference type="NCBI Taxonomy" id="1633"/>
    <lineage>
        <taxon>Bacteria</taxon>
        <taxon>Bacillati</taxon>
        <taxon>Bacillota</taxon>
        <taxon>Bacilli</taxon>
        <taxon>Lactobacillales</taxon>
        <taxon>Lactobacillaceae</taxon>
        <taxon>Limosilactobacillus</taxon>
    </lineage>
</organism>
<name>A0AAW5WSW9_9LACO</name>
<dbReference type="RefSeq" id="WP_098045186.1">
    <property type="nucleotide sequence ID" value="NZ_JAKHPH010000010.1"/>
</dbReference>
<evidence type="ECO:0000313" key="2">
    <source>
        <dbReference type="EMBL" id="MCZ3667657.1"/>
    </source>
</evidence>
<evidence type="ECO:0000313" key="3">
    <source>
        <dbReference type="Proteomes" id="UP001212401"/>
    </source>
</evidence>
<evidence type="ECO:0000256" key="1">
    <source>
        <dbReference type="SAM" id="Phobius"/>
    </source>
</evidence>
<gene>
    <name evidence="2" type="ORF">L2724_05070</name>
</gene>
<sequence length="61" mass="7031">MAKQDKDNESMVEKHALDRLNHVEKEHRKAYAKKPEKFSPVKIIMGIILIVVLLTSLVSIF</sequence>
<reference evidence="2" key="1">
    <citation type="submission" date="2022-01" db="EMBL/GenBank/DDBJ databases">
        <title>VMRC isolate genome collection.</title>
        <authorList>
            <person name="France M."/>
            <person name="Rutt L."/>
            <person name="Humphrys M."/>
            <person name="Ravel J."/>
        </authorList>
    </citation>
    <scope>NUCLEOTIDE SEQUENCE</scope>
    <source>
        <strain evidence="2">C0048A1</strain>
    </source>
</reference>
<accession>A0AAW5WSW9</accession>
<dbReference type="AlphaFoldDB" id="A0AAW5WSW9"/>
<feature type="transmembrane region" description="Helical" evidence="1">
    <location>
        <begin position="43"/>
        <end position="60"/>
    </location>
</feature>
<comment type="caution">
    <text evidence="2">The sequence shown here is derived from an EMBL/GenBank/DDBJ whole genome shotgun (WGS) entry which is preliminary data.</text>
</comment>
<dbReference type="Proteomes" id="UP001212401">
    <property type="component" value="Unassembled WGS sequence"/>
</dbReference>
<keyword evidence="1" id="KW-1133">Transmembrane helix</keyword>
<dbReference type="EMBL" id="JAKHPH010000010">
    <property type="protein sequence ID" value="MCZ3667657.1"/>
    <property type="molecule type" value="Genomic_DNA"/>
</dbReference>